<dbReference type="PANTHER" id="PTHR12497:SF0">
    <property type="entry name" value="TAFAZZIN"/>
    <property type="match status" value="1"/>
</dbReference>
<organism evidence="14 15">
    <name type="scientific">Aspergillus heteromorphus CBS 117.55</name>
    <dbReference type="NCBI Taxonomy" id="1448321"/>
    <lineage>
        <taxon>Eukaryota</taxon>
        <taxon>Fungi</taxon>
        <taxon>Dikarya</taxon>
        <taxon>Ascomycota</taxon>
        <taxon>Pezizomycotina</taxon>
        <taxon>Eurotiomycetes</taxon>
        <taxon>Eurotiomycetidae</taxon>
        <taxon>Eurotiales</taxon>
        <taxon>Aspergillaceae</taxon>
        <taxon>Aspergillus</taxon>
        <taxon>Aspergillus subgen. Circumdati</taxon>
    </lineage>
</organism>
<comment type="similarity">
    <text evidence="2">Belongs to the taffazin family.</text>
</comment>
<keyword evidence="15" id="KW-1185">Reference proteome</keyword>
<feature type="region of interest" description="Disordered" evidence="12">
    <location>
        <begin position="911"/>
        <end position="938"/>
    </location>
</feature>
<comment type="catalytic activity">
    <reaction evidence="11">
        <text>1'-[1,2-diacyl-sn-glycero-3-phospho],3'-[1-acyl-sn-glycero-3-phospho]-glycerol + a 1,2-diacyl-sn-glycero-3-phosphocholine = a cardiolipin + a 1-acyl-sn-glycero-3-phosphocholine</text>
        <dbReference type="Rhea" id="RHEA:33731"/>
        <dbReference type="ChEBI" id="CHEBI:57643"/>
        <dbReference type="ChEBI" id="CHEBI:58168"/>
        <dbReference type="ChEBI" id="CHEBI:62237"/>
        <dbReference type="ChEBI" id="CHEBI:64743"/>
    </reaction>
    <physiologicalReaction direction="left-to-right" evidence="11">
        <dbReference type="Rhea" id="RHEA:33732"/>
    </physiologicalReaction>
    <physiologicalReaction direction="right-to-left" evidence="11">
        <dbReference type="Rhea" id="RHEA:33733"/>
    </physiologicalReaction>
</comment>
<keyword evidence="9" id="KW-0012">Acyltransferase</keyword>
<keyword evidence="5" id="KW-0999">Mitochondrion inner membrane</keyword>
<dbReference type="GO" id="GO:0005741">
    <property type="term" value="C:mitochondrial outer membrane"/>
    <property type="evidence" value="ECO:0007669"/>
    <property type="project" value="UniProtKB-SubCell"/>
</dbReference>
<dbReference type="GO" id="GO:0047184">
    <property type="term" value="F:1-acylglycerophosphocholine O-acyltransferase activity"/>
    <property type="evidence" value="ECO:0007669"/>
    <property type="project" value="TreeGrafter"/>
</dbReference>
<evidence type="ECO:0000256" key="3">
    <source>
        <dbReference type="ARBA" id="ARBA00022679"/>
    </source>
</evidence>
<dbReference type="GO" id="GO:0007007">
    <property type="term" value="P:inner mitochondrial membrane organization"/>
    <property type="evidence" value="ECO:0007669"/>
    <property type="project" value="TreeGrafter"/>
</dbReference>
<dbReference type="STRING" id="1448321.A0A317VBH1"/>
<feature type="compositionally biased region" description="Basic and acidic residues" evidence="12">
    <location>
        <begin position="372"/>
        <end position="381"/>
    </location>
</feature>
<feature type="region of interest" description="Disordered" evidence="12">
    <location>
        <begin position="672"/>
        <end position="714"/>
    </location>
</feature>
<evidence type="ECO:0000256" key="2">
    <source>
        <dbReference type="ARBA" id="ARBA00010524"/>
    </source>
</evidence>
<reference evidence="14 15" key="1">
    <citation type="submission" date="2016-12" db="EMBL/GenBank/DDBJ databases">
        <title>The genomes of Aspergillus section Nigri reveals drivers in fungal speciation.</title>
        <authorList>
            <consortium name="DOE Joint Genome Institute"/>
            <person name="Vesth T.C."/>
            <person name="Nybo J."/>
            <person name="Theobald S."/>
            <person name="Brandl J."/>
            <person name="Frisvad J.C."/>
            <person name="Nielsen K.F."/>
            <person name="Lyhne E.K."/>
            <person name="Kogle M.E."/>
            <person name="Kuo A."/>
            <person name="Riley R."/>
            <person name="Clum A."/>
            <person name="Nolan M."/>
            <person name="Lipzen A."/>
            <person name="Salamov A."/>
            <person name="Henrissat B."/>
            <person name="Wiebenga A."/>
            <person name="De Vries R.P."/>
            <person name="Grigoriev I.V."/>
            <person name="Mortensen U.H."/>
            <person name="Andersen M.R."/>
            <person name="Baker S.E."/>
        </authorList>
    </citation>
    <scope>NUCLEOTIDE SEQUENCE [LARGE SCALE GENOMIC DNA]</scope>
    <source>
        <strain evidence="14 15">CBS 117.55</strain>
    </source>
</reference>
<feature type="compositionally biased region" description="Basic and acidic residues" evidence="12">
    <location>
        <begin position="352"/>
        <end position="364"/>
    </location>
</feature>
<evidence type="ECO:0000259" key="13">
    <source>
        <dbReference type="SMART" id="SM00563"/>
    </source>
</evidence>
<gene>
    <name evidence="14" type="ORF">BO70DRAFT_382016</name>
</gene>
<dbReference type="OrthoDB" id="193467at2759"/>
<sequence>MSRATTTTTDSGATADAPSLPWRALSSTTIFGVAALCRSFLYVCSRPSVHGLDPFLELLESRRDPSQRTRGLLTVANHTSVMDDPIMWGFLPMRYNFGLSNWSKRWGFGSHDICYQTRPLALFFTMGQVLPTHRLAHSPYGGIAQPVVTQAIRLLSKGPFPADPHMAVPERQTWSRFNVCVDPFSDLPTAYTTDGHDSHLSPSSYACNSYSWFHIFPEGKIHQAPNKTMRYFKWGVARLILEASECPDVVPIWLEGFDQVMHESREFPRFLPRVGKEVSVTFGQKVDRDAVFGEMRKRWQEIKANAERAAPETRDLPLGVLSDELLYGTEAVELRKEVTKKVRDLVLEVRRSRGHSDEDPKEGLVETWIQEGPKREGKMDDDSWLANHFTLRAPFPMPKKHNKNAFAKPPSTPHRSLASSGPRGNHHHDPLRPSQALSSTAEQPSVNDLISHLRRTQVFKPSDDGPESPFRFVAPRSVHPSLRNLLELPETPPPRPRPDARRLGVGSRRLRRTPGPPPPESWLLGGLNSENTDDADADADLAAAEKERVIYRLERLPGTTFPRKGSLLDTVLRSMTTYWDWHLEYDGPFLADLPNHLKVRLLSYIAIYAKDKPLGGLMHGLRPLFEKPYGSESDEDDTLRETESEITRLDLGNAIGRWLTLRQLSGELQVAKKQSPVQRKLKEPVPSSWDDESDEEGATTTTTTTTIKDPVLNPPPPTLRFSNLRYLSFAHPKPGFANWNSLISLLARLSTITHLSLAHWPVPTVTPNAINARVRHPTHRSLTFSYSGTDTYSASENNWAEAAGILRRLSRVTYCLKWLDLEGCGDWIPALSWDGTGPDGESYTTGPEWNASWRDIEWIRLGPGWLPHIDDGEIFLEATGTGSSDPHSNSSSSSLSSPARSLAFSVHAPLPSHPATASTSTTHRTAGPGPGVSEPSDLPWDVELERIKYRRSKELERFRETVRAAKAIQQRVLRTRKEGRGKWVRFSFGVDELDEDVLKRLFGKDWLAFLP</sequence>
<protein>
    <recommendedName>
        <fullName evidence="13">Phospholipid/glycerol acyltransferase domain-containing protein</fullName>
    </recommendedName>
</protein>
<dbReference type="PRINTS" id="PR00979">
    <property type="entry name" value="TAFAZZIN"/>
</dbReference>
<feature type="compositionally biased region" description="Low complexity" evidence="12">
    <location>
        <begin position="911"/>
        <end position="923"/>
    </location>
</feature>
<evidence type="ECO:0000256" key="9">
    <source>
        <dbReference type="ARBA" id="ARBA00023315"/>
    </source>
</evidence>
<evidence type="ECO:0000256" key="1">
    <source>
        <dbReference type="ARBA" id="ARBA00004137"/>
    </source>
</evidence>
<dbReference type="SMART" id="SM00563">
    <property type="entry name" value="PlsC"/>
    <property type="match status" value="1"/>
</dbReference>
<feature type="domain" description="Phospholipid/glycerol acyltransferase" evidence="13">
    <location>
        <begin position="72"/>
        <end position="257"/>
    </location>
</feature>
<dbReference type="EMBL" id="MSFL01000027">
    <property type="protein sequence ID" value="PWY71703.1"/>
    <property type="molecule type" value="Genomic_DNA"/>
</dbReference>
<feature type="region of interest" description="Disordered" evidence="12">
    <location>
        <begin position="483"/>
        <end position="526"/>
    </location>
</feature>
<dbReference type="SUPFAM" id="SSF69593">
    <property type="entry name" value="Glycerol-3-phosphate (1)-acyltransferase"/>
    <property type="match status" value="1"/>
</dbReference>
<dbReference type="PANTHER" id="PTHR12497">
    <property type="entry name" value="TAZ PROTEIN TAFAZZIN"/>
    <property type="match status" value="1"/>
</dbReference>
<accession>A0A317VBH1</accession>
<keyword evidence="4" id="KW-1000">Mitochondrion outer membrane</keyword>
<evidence type="ECO:0000313" key="14">
    <source>
        <dbReference type="EMBL" id="PWY71703.1"/>
    </source>
</evidence>
<dbReference type="AlphaFoldDB" id="A0A317VBH1"/>
<dbReference type="InterPro" id="IPR002123">
    <property type="entry name" value="Plipid/glycerol_acylTrfase"/>
</dbReference>
<comment type="caution">
    <text evidence="14">The sequence shown here is derived from an EMBL/GenBank/DDBJ whole genome shotgun (WGS) entry which is preliminary data.</text>
</comment>
<evidence type="ECO:0000256" key="5">
    <source>
        <dbReference type="ARBA" id="ARBA00022792"/>
    </source>
</evidence>
<proteinExistence type="inferred from homology"/>
<dbReference type="Pfam" id="PF01553">
    <property type="entry name" value="Acyltransferase"/>
    <property type="match status" value="1"/>
</dbReference>
<keyword evidence="7" id="KW-0496">Mitochondrion</keyword>
<evidence type="ECO:0000256" key="4">
    <source>
        <dbReference type="ARBA" id="ARBA00022787"/>
    </source>
</evidence>
<keyword evidence="3" id="KW-0808">Transferase</keyword>
<dbReference type="InterPro" id="IPR000872">
    <property type="entry name" value="Tafazzin"/>
</dbReference>
<evidence type="ECO:0000313" key="15">
    <source>
        <dbReference type="Proteomes" id="UP000247233"/>
    </source>
</evidence>
<dbReference type="CDD" id="cd07989">
    <property type="entry name" value="LPLAT_AGPAT-like"/>
    <property type="match status" value="1"/>
</dbReference>
<dbReference type="VEuPathDB" id="FungiDB:BO70DRAFT_382016"/>
<evidence type="ECO:0000256" key="12">
    <source>
        <dbReference type="SAM" id="MobiDB-lite"/>
    </source>
</evidence>
<dbReference type="GeneID" id="37067748"/>
<comment type="subcellular location">
    <subcellularLocation>
        <location evidence="1">Mitochondrion inner membrane</location>
        <topology evidence="1">Peripheral membrane protein</topology>
        <orientation evidence="1">Intermembrane side</orientation>
    </subcellularLocation>
    <subcellularLocation>
        <location evidence="10">Mitochondrion outer membrane</location>
        <topology evidence="10">Peripheral membrane protein</topology>
        <orientation evidence="10">Intermembrane side</orientation>
    </subcellularLocation>
</comment>
<feature type="compositionally biased region" description="Polar residues" evidence="12">
    <location>
        <begin position="435"/>
        <end position="444"/>
    </location>
</feature>
<evidence type="ECO:0000256" key="6">
    <source>
        <dbReference type="ARBA" id="ARBA00023098"/>
    </source>
</evidence>
<keyword evidence="8" id="KW-0472">Membrane</keyword>
<feature type="region of interest" description="Disordered" evidence="12">
    <location>
        <begin position="877"/>
        <end position="896"/>
    </location>
</feature>
<dbReference type="GO" id="GO:0005743">
    <property type="term" value="C:mitochondrial inner membrane"/>
    <property type="evidence" value="ECO:0007669"/>
    <property type="project" value="UniProtKB-SubCell"/>
</dbReference>
<feature type="region of interest" description="Disordered" evidence="12">
    <location>
        <begin position="352"/>
        <end position="381"/>
    </location>
</feature>
<evidence type="ECO:0000256" key="7">
    <source>
        <dbReference type="ARBA" id="ARBA00023128"/>
    </source>
</evidence>
<evidence type="ECO:0000256" key="8">
    <source>
        <dbReference type="ARBA" id="ARBA00023136"/>
    </source>
</evidence>
<dbReference type="RefSeq" id="XP_025396295.1">
    <property type="nucleotide sequence ID" value="XM_025545511.1"/>
</dbReference>
<feature type="compositionally biased region" description="Low complexity" evidence="12">
    <location>
        <begin position="883"/>
        <end position="896"/>
    </location>
</feature>
<evidence type="ECO:0000256" key="10">
    <source>
        <dbReference type="ARBA" id="ARBA00024323"/>
    </source>
</evidence>
<evidence type="ECO:0000256" key="11">
    <source>
        <dbReference type="ARBA" id="ARBA00047906"/>
    </source>
</evidence>
<dbReference type="GO" id="GO:0035965">
    <property type="term" value="P:cardiolipin acyl-chain remodeling"/>
    <property type="evidence" value="ECO:0007669"/>
    <property type="project" value="TreeGrafter"/>
</dbReference>
<name>A0A317VBH1_9EURO</name>
<dbReference type="Proteomes" id="UP000247233">
    <property type="component" value="Unassembled WGS sequence"/>
</dbReference>
<feature type="region of interest" description="Disordered" evidence="12">
    <location>
        <begin position="394"/>
        <end position="444"/>
    </location>
</feature>
<keyword evidence="6" id="KW-0443">Lipid metabolism</keyword>